<keyword evidence="1" id="KW-0813">Transport</keyword>
<dbReference type="InterPro" id="IPR017871">
    <property type="entry name" value="ABC_transporter-like_CS"/>
</dbReference>
<dbReference type="PANTHER" id="PTHR43790:SF3">
    <property type="entry name" value="D-ALLOSE IMPORT ATP-BINDING PROTEIN ALSA-RELATED"/>
    <property type="match status" value="1"/>
</dbReference>
<keyword evidence="2" id="KW-1003">Cell membrane</keyword>
<dbReference type="InterPro" id="IPR050107">
    <property type="entry name" value="ABC_carbohydrate_import_ATPase"/>
</dbReference>
<protein>
    <submittedName>
        <fullName evidence="10">Sugar ABC transporter ATP-binding protein</fullName>
    </submittedName>
</protein>
<comment type="caution">
    <text evidence="10">The sequence shown here is derived from an EMBL/GenBank/DDBJ whole genome shotgun (WGS) entry which is preliminary data.</text>
</comment>
<organism evidence="10 11">
    <name type="scientific">Arthrobacter cryoconiti</name>
    <dbReference type="NCBI Taxonomy" id="748907"/>
    <lineage>
        <taxon>Bacteria</taxon>
        <taxon>Bacillati</taxon>
        <taxon>Actinomycetota</taxon>
        <taxon>Actinomycetes</taxon>
        <taxon>Micrococcales</taxon>
        <taxon>Micrococcaceae</taxon>
        <taxon>Arthrobacter</taxon>
    </lineage>
</organism>
<evidence type="ECO:0000313" key="10">
    <source>
        <dbReference type="EMBL" id="MFC4267068.1"/>
    </source>
</evidence>
<proteinExistence type="predicted"/>
<sequence>MNTLMADGGAKSGDATELPRGISVAGTGKRYAGVPVLNDINLTIAEGEIHGILGENGAGKSTLLKIIGGAVTADSGSICLNGKKVKIATPRDSIAHGISLISQELSLIPNRTVLENVFLGRWANTAGLVTGRRDRDHFTTLIRETGFELDPDTVVSQLSIGHAQQVEILKALARGATILCMDEPTAVLNEMEKANLLRVIRRLSAAGTTIILVSHYLEEVLEVCTRVTILRDGAHISTADASEHTPASLVSLMVGREVDYLVPDLPPVTTGAATVLEVQGICSSTVQDISLTVRRGEILGLAGLVGSGRSETLLAVFGAEKVSAGSVAVNGQRIRANSIRDAIKAGIALVPESRKDQGLVMSRSVVENIALATLHIRSRAGFVRGAAEKKAVALMSTAVDLRGARPGSPIEGLSGGNQQKALFAKWLIHPPAVLLVDEPTRGVDVAAKTRIHKMIIDLAAKGTAVVVVSSELEEVIGLSHRINVMRRGRIVAEFDRNASRDDVMTSAFLK</sequence>
<name>A0ABV8R514_9MICC</name>
<evidence type="ECO:0000256" key="3">
    <source>
        <dbReference type="ARBA" id="ARBA00022597"/>
    </source>
</evidence>
<dbReference type="SMART" id="SM00382">
    <property type="entry name" value="AAA"/>
    <property type="match status" value="2"/>
</dbReference>
<dbReference type="PANTHER" id="PTHR43790">
    <property type="entry name" value="CARBOHYDRATE TRANSPORT ATP-BINDING PROTEIN MG119-RELATED"/>
    <property type="match status" value="1"/>
</dbReference>
<evidence type="ECO:0000256" key="6">
    <source>
        <dbReference type="ARBA" id="ARBA00022840"/>
    </source>
</evidence>
<dbReference type="SUPFAM" id="SSF52540">
    <property type="entry name" value="P-loop containing nucleoside triphosphate hydrolases"/>
    <property type="match status" value="2"/>
</dbReference>
<dbReference type="RefSeq" id="WP_230065723.1">
    <property type="nucleotide sequence ID" value="NZ_BAABLL010000010.1"/>
</dbReference>
<dbReference type="Proteomes" id="UP001595773">
    <property type="component" value="Unassembled WGS sequence"/>
</dbReference>
<dbReference type="EMBL" id="JBHSCQ010000022">
    <property type="protein sequence ID" value="MFC4267068.1"/>
    <property type="molecule type" value="Genomic_DNA"/>
</dbReference>
<keyword evidence="6 10" id="KW-0067">ATP-binding</keyword>
<evidence type="ECO:0000256" key="2">
    <source>
        <dbReference type="ARBA" id="ARBA00022475"/>
    </source>
</evidence>
<keyword evidence="7" id="KW-1278">Translocase</keyword>
<dbReference type="PROSITE" id="PS50893">
    <property type="entry name" value="ABC_TRANSPORTER_2"/>
    <property type="match status" value="2"/>
</dbReference>
<keyword evidence="3" id="KW-0762">Sugar transport</keyword>
<dbReference type="InterPro" id="IPR027417">
    <property type="entry name" value="P-loop_NTPase"/>
</dbReference>
<evidence type="ECO:0000256" key="5">
    <source>
        <dbReference type="ARBA" id="ARBA00022741"/>
    </source>
</evidence>
<dbReference type="CDD" id="cd03216">
    <property type="entry name" value="ABC_Carb_Monos_I"/>
    <property type="match status" value="1"/>
</dbReference>
<gene>
    <name evidence="10" type="ORF">ACFOW9_15770</name>
</gene>
<evidence type="ECO:0000256" key="7">
    <source>
        <dbReference type="ARBA" id="ARBA00022967"/>
    </source>
</evidence>
<dbReference type="InterPro" id="IPR003593">
    <property type="entry name" value="AAA+_ATPase"/>
</dbReference>
<dbReference type="Gene3D" id="3.40.50.300">
    <property type="entry name" value="P-loop containing nucleotide triphosphate hydrolases"/>
    <property type="match status" value="2"/>
</dbReference>
<keyword evidence="8" id="KW-0472">Membrane</keyword>
<feature type="domain" description="ABC transporter" evidence="9">
    <location>
        <begin position="270"/>
        <end position="509"/>
    </location>
</feature>
<dbReference type="Pfam" id="PF00005">
    <property type="entry name" value="ABC_tran"/>
    <property type="match status" value="2"/>
</dbReference>
<feature type="domain" description="ABC transporter" evidence="9">
    <location>
        <begin position="22"/>
        <end position="257"/>
    </location>
</feature>
<dbReference type="PROSITE" id="PS00211">
    <property type="entry name" value="ABC_TRANSPORTER_1"/>
    <property type="match status" value="1"/>
</dbReference>
<evidence type="ECO:0000259" key="9">
    <source>
        <dbReference type="PROSITE" id="PS50893"/>
    </source>
</evidence>
<evidence type="ECO:0000256" key="4">
    <source>
        <dbReference type="ARBA" id="ARBA00022737"/>
    </source>
</evidence>
<evidence type="ECO:0000313" key="11">
    <source>
        <dbReference type="Proteomes" id="UP001595773"/>
    </source>
</evidence>
<accession>A0ABV8R514</accession>
<keyword evidence="4" id="KW-0677">Repeat</keyword>
<reference evidence="11" key="1">
    <citation type="journal article" date="2019" name="Int. J. Syst. Evol. Microbiol.">
        <title>The Global Catalogue of Microorganisms (GCM) 10K type strain sequencing project: providing services to taxonomists for standard genome sequencing and annotation.</title>
        <authorList>
            <consortium name="The Broad Institute Genomics Platform"/>
            <consortium name="The Broad Institute Genome Sequencing Center for Infectious Disease"/>
            <person name="Wu L."/>
            <person name="Ma J."/>
        </authorList>
    </citation>
    <scope>NUCLEOTIDE SEQUENCE [LARGE SCALE GENOMIC DNA]</scope>
    <source>
        <strain evidence="11">CGMCC 1.10698</strain>
    </source>
</reference>
<dbReference type="InterPro" id="IPR003439">
    <property type="entry name" value="ABC_transporter-like_ATP-bd"/>
</dbReference>
<keyword evidence="11" id="KW-1185">Reference proteome</keyword>
<keyword evidence="5" id="KW-0547">Nucleotide-binding</keyword>
<dbReference type="CDD" id="cd03215">
    <property type="entry name" value="ABC_Carb_Monos_II"/>
    <property type="match status" value="1"/>
</dbReference>
<evidence type="ECO:0000256" key="1">
    <source>
        <dbReference type="ARBA" id="ARBA00022448"/>
    </source>
</evidence>
<evidence type="ECO:0000256" key="8">
    <source>
        <dbReference type="ARBA" id="ARBA00023136"/>
    </source>
</evidence>
<dbReference type="GO" id="GO:0005524">
    <property type="term" value="F:ATP binding"/>
    <property type="evidence" value="ECO:0007669"/>
    <property type="project" value="UniProtKB-KW"/>
</dbReference>